<dbReference type="NCBIfam" id="NF005721">
    <property type="entry name" value="PRK07539.1-1"/>
    <property type="match status" value="1"/>
</dbReference>
<feature type="region of interest" description="Disordered" evidence="4">
    <location>
        <begin position="1"/>
        <end position="27"/>
    </location>
</feature>
<evidence type="ECO:0000256" key="4">
    <source>
        <dbReference type="SAM" id="MobiDB-lite"/>
    </source>
</evidence>
<keyword evidence="5" id="KW-0560">Oxidoreductase</keyword>
<dbReference type="PANTHER" id="PTHR10371">
    <property type="entry name" value="NADH DEHYDROGENASE UBIQUINONE FLAVOPROTEIN 2, MITOCHONDRIAL"/>
    <property type="match status" value="1"/>
</dbReference>
<organism evidence="5 6">
    <name type="scientific">Klenkia sesuvii</name>
    <dbReference type="NCBI Taxonomy" id="3103137"/>
    <lineage>
        <taxon>Bacteria</taxon>
        <taxon>Bacillati</taxon>
        <taxon>Actinomycetota</taxon>
        <taxon>Actinomycetes</taxon>
        <taxon>Geodermatophilales</taxon>
        <taxon>Geodermatophilaceae</taxon>
        <taxon>Klenkia</taxon>
    </lineage>
</organism>
<keyword evidence="1" id="KW-0479">Metal-binding</keyword>
<dbReference type="EMBL" id="JBAPLU010000001">
    <property type="protein sequence ID" value="MEI4270149.1"/>
    <property type="molecule type" value="Genomic_DNA"/>
</dbReference>
<accession>A0ABU8DMY6</accession>
<comment type="caution">
    <text evidence="5">The sequence shown here is derived from an EMBL/GenBank/DDBJ whole genome shotgun (WGS) entry which is preliminary data.</text>
</comment>
<evidence type="ECO:0000313" key="5">
    <source>
        <dbReference type="EMBL" id="MEI4270149.1"/>
    </source>
</evidence>
<feature type="compositionally biased region" description="Polar residues" evidence="4">
    <location>
        <begin position="332"/>
        <end position="345"/>
    </location>
</feature>
<dbReference type="InterPro" id="IPR042128">
    <property type="entry name" value="NuoE_dom"/>
</dbReference>
<dbReference type="RefSeq" id="WP_336402284.1">
    <property type="nucleotide sequence ID" value="NZ_JBAPLU010000001.1"/>
</dbReference>
<dbReference type="InterPro" id="IPR041921">
    <property type="entry name" value="NuoE_N"/>
</dbReference>
<feature type="compositionally biased region" description="Polar residues" evidence="4">
    <location>
        <begin position="264"/>
        <end position="284"/>
    </location>
</feature>
<dbReference type="Gene3D" id="1.10.10.1590">
    <property type="entry name" value="NADH-quinone oxidoreductase subunit E"/>
    <property type="match status" value="1"/>
</dbReference>
<dbReference type="PANTHER" id="PTHR10371:SF3">
    <property type="entry name" value="NADH DEHYDROGENASE [UBIQUINONE] FLAVOPROTEIN 2, MITOCHONDRIAL"/>
    <property type="match status" value="1"/>
</dbReference>
<dbReference type="Gene3D" id="3.40.30.10">
    <property type="entry name" value="Glutaredoxin"/>
    <property type="match status" value="1"/>
</dbReference>
<dbReference type="Pfam" id="PF01257">
    <property type="entry name" value="2Fe-2S_thioredx"/>
    <property type="match status" value="1"/>
</dbReference>
<proteinExistence type="predicted"/>
<dbReference type="InterPro" id="IPR036249">
    <property type="entry name" value="Thioredoxin-like_sf"/>
</dbReference>
<feature type="region of interest" description="Disordered" evidence="4">
    <location>
        <begin position="260"/>
        <end position="345"/>
    </location>
</feature>
<evidence type="ECO:0000313" key="6">
    <source>
        <dbReference type="Proteomes" id="UP001361570"/>
    </source>
</evidence>
<keyword evidence="2" id="KW-0408">Iron</keyword>
<dbReference type="EC" id="1.6.5.9" evidence="5"/>
<evidence type="ECO:0000256" key="3">
    <source>
        <dbReference type="ARBA" id="ARBA00023014"/>
    </source>
</evidence>
<evidence type="ECO:0000256" key="2">
    <source>
        <dbReference type="ARBA" id="ARBA00023004"/>
    </source>
</evidence>
<evidence type="ECO:0000256" key="1">
    <source>
        <dbReference type="ARBA" id="ARBA00022723"/>
    </source>
</evidence>
<dbReference type="GO" id="GO:0050136">
    <property type="term" value="F:NADH dehydrogenase (quinone) (non-electrogenic) activity"/>
    <property type="evidence" value="ECO:0007669"/>
    <property type="project" value="UniProtKB-EC"/>
</dbReference>
<dbReference type="SUPFAM" id="SSF52833">
    <property type="entry name" value="Thioredoxin-like"/>
    <property type="match status" value="1"/>
</dbReference>
<keyword evidence="3" id="KW-0411">Iron-sulfur</keyword>
<protein>
    <submittedName>
        <fullName evidence="5">NADH-quinone oxidoreductase subunit NuoE</fullName>
        <ecNumber evidence="5">1.6.5.9</ecNumber>
    </submittedName>
</protein>
<keyword evidence="6" id="KW-1185">Reference proteome</keyword>
<feature type="compositionally biased region" description="Basic and acidic residues" evidence="4">
    <location>
        <begin position="308"/>
        <end position="325"/>
    </location>
</feature>
<sequence>MSALPGSPEGTAVTGLDSSAVPGTVEDLPPLTGTTRLECREIMARYPVPRSALLPMLHLVQSVQGYVTPEGVALCAEELGLTKAEVGAVATFYTMFKRHPTGRHLVSVCTNTLCAVLGGQRIYDAVAAELGVHHDETTADGSITLEHAECLAACDYAPVVTVDYEFYDQQDVDAALALVAALRRGERPAPTRGAPLTDFRGVSRQLAGFSQHADAAAERAAVDGPSAGVPTLRGVRLAAERGETAPPMPGVEPAEAREPFQHGEAQSGTEGLPSPGSSRGQTPGEQAADAQVAAADNPAERSGAAQNHPDRPEPAGREAADRDAPAPDVDGQAQSGSGTSVPREV</sequence>
<name>A0ABU8DMY6_9ACTN</name>
<gene>
    <name evidence="5" type="primary">nuoE</name>
    <name evidence="5" type="ORF">TEK04_00290</name>
</gene>
<reference evidence="5 6" key="1">
    <citation type="submission" date="2024-03" db="EMBL/GenBank/DDBJ databases">
        <title>Draft genome sequence of Klenkia sp. LSe6-5.</title>
        <authorList>
            <person name="Duangmal K."/>
            <person name="Chantavorakit T."/>
        </authorList>
    </citation>
    <scope>NUCLEOTIDE SEQUENCE [LARGE SCALE GENOMIC DNA]</scope>
    <source>
        <strain evidence="5 6">LSe6-5</strain>
    </source>
</reference>
<feature type="compositionally biased region" description="Low complexity" evidence="4">
    <location>
        <begin position="286"/>
        <end position="296"/>
    </location>
</feature>
<dbReference type="CDD" id="cd03064">
    <property type="entry name" value="TRX_Fd_NuoE"/>
    <property type="match status" value="1"/>
</dbReference>
<dbReference type="Proteomes" id="UP001361570">
    <property type="component" value="Unassembled WGS sequence"/>
</dbReference>